<reference evidence="2 3" key="1">
    <citation type="submission" date="2014-11" db="EMBL/GenBank/DDBJ databases">
        <authorList>
            <person name="Zhu J."/>
            <person name="Qi W."/>
            <person name="Song R."/>
        </authorList>
    </citation>
    <scope>NUCLEOTIDE SEQUENCE [LARGE SCALE GENOMIC DNA]</scope>
</reference>
<name>A0A0G4EE33_VITBC</name>
<dbReference type="SUPFAM" id="SSF53335">
    <property type="entry name" value="S-adenosyl-L-methionine-dependent methyltransferases"/>
    <property type="match status" value="1"/>
</dbReference>
<dbReference type="VEuPathDB" id="CryptoDB:Vbra_20349"/>
<dbReference type="InterPro" id="IPR029063">
    <property type="entry name" value="SAM-dependent_MTases_sf"/>
</dbReference>
<evidence type="ECO:0000313" key="3">
    <source>
        <dbReference type="Proteomes" id="UP000041254"/>
    </source>
</evidence>
<dbReference type="PANTHER" id="PTHR43832:SF1">
    <property type="entry name" value="S-ADENOSYL-L-METHIONINE-DEPENDENT METHYLTRANSFERASES SUPERFAMILY PROTEIN"/>
    <property type="match status" value="1"/>
</dbReference>
<comment type="similarity">
    <text evidence="1">Belongs to the CFA/CMAS family.</text>
</comment>
<dbReference type="OMA" id="IAQHFFT"/>
<dbReference type="Proteomes" id="UP000041254">
    <property type="component" value="Unassembled WGS sequence"/>
</dbReference>
<organism evidence="2 3">
    <name type="scientific">Vitrella brassicaformis (strain CCMP3155)</name>
    <dbReference type="NCBI Taxonomy" id="1169540"/>
    <lineage>
        <taxon>Eukaryota</taxon>
        <taxon>Sar</taxon>
        <taxon>Alveolata</taxon>
        <taxon>Colpodellida</taxon>
        <taxon>Vitrellaceae</taxon>
        <taxon>Vitrella</taxon>
    </lineage>
</organism>
<dbReference type="InParanoid" id="A0A0G4EE33"/>
<dbReference type="OrthoDB" id="47276at2759"/>
<dbReference type="PhylomeDB" id="A0A0G4EE33"/>
<keyword evidence="3" id="KW-1185">Reference proteome</keyword>
<dbReference type="EMBL" id="CDMY01000201">
    <property type="protein sequence ID" value="CEL94004.1"/>
    <property type="molecule type" value="Genomic_DNA"/>
</dbReference>
<evidence type="ECO:0008006" key="4">
    <source>
        <dbReference type="Google" id="ProtNLM"/>
    </source>
</evidence>
<dbReference type="Gene3D" id="3.40.50.150">
    <property type="entry name" value="Vaccinia Virus protein VP39"/>
    <property type="match status" value="1"/>
</dbReference>
<proteinExistence type="inferred from homology"/>
<dbReference type="Pfam" id="PF02353">
    <property type="entry name" value="CMAS"/>
    <property type="match status" value="1"/>
</dbReference>
<dbReference type="AlphaFoldDB" id="A0A0G4EE33"/>
<evidence type="ECO:0000256" key="1">
    <source>
        <dbReference type="ARBA" id="ARBA00010815"/>
    </source>
</evidence>
<gene>
    <name evidence="2" type="ORF">Vbra_20349</name>
</gene>
<dbReference type="PANTHER" id="PTHR43832">
    <property type="match status" value="1"/>
</dbReference>
<evidence type="ECO:0000313" key="2">
    <source>
        <dbReference type="EMBL" id="CEL94004.1"/>
    </source>
</evidence>
<protein>
    <recommendedName>
        <fullName evidence="4">Polyketide synthase methyltransferase domain-containing protein</fullName>
    </recommendedName>
</protein>
<sequence>MLGKRLGDLYSYVFTALLDLIERGWVPEVIVRRGIRLLLSQRHAELVNGGEVEKARVVDKLRRGRIAEDTDKANEQHYELPTIFFQKTLGPYMKYSCCLFESPSASLAEAEEAMLDLYVKRADIHDGMRVLDLGCGWGSLTLYLLKRFPSLTVISVSNSQPQRLFIESKAAAMGLKDRTNVITCDANELSFPTEGGIAGGFDRIMAIESFEHMRNWHELLSRCGGWLRQDGEGRMFLHFFCHKTFPYLFEVRDATDWMTQYFFTGGIMPSLDLVEQLHRGDSDSDGGSVLPLTEEQRWYVDGTHYQLTSETWLKTLDKHRQDSELMGAFEDTYGAQAANRWFNRWRMFYLAVAECFGYQGGGVWGVAHVLLKHSRPTQQ</sequence>
<dbReference type="STRING" id="1169540.A0A0G4EE33"/>
<accession>A0A0G4EE33</accession>
<dbReference type="CDD" id="cd02440">
    <property type="entry name" value="AdoMet_MTases"/>
    <property type="match status" value="1"/>
</dbReference>